<organism evidence="2 3">
    <name type="scientific">Theobroma cacao</name>
    <name type="common">Cacao</name>
    <name type="synonym">Cocoa</name>
    <dbReference type="NCBI Taxonomy" id="3641"/>
    <lineage>
        <taxon>Eukaryota</taxon>
        <taxon>Viridiplantae</taxon>
        <taxon>Streptophyta</taxon>
        <taxon>Embryophyta</taxon>
        <taxon>Tracheophyta</taxon>
        <taxon>Spermatophyta</taxon>
        <taxon>Magnoliopsida</taxon>
        <taxon>eudicotyledons</taxon>
        <taxon>Gunneridae</taxon>
        <taxon>Pentapetalae</taxon>
        <taxon>rosids</taxon>
        <taxon>malvids</taxon>
        <taxon>Malvales</taxon>
        <taxon>Malvaceae</taxon>
        <taxon>Byttnerioideae</taxon>
        <taxon>Theobroma</taxon>
    </lineage>
</organism>
<sequence length="67" mass="7618">MASVWWLLLIWDARYICVAVEAHDATDVKCFSVALALYGSLNDRRLFCVGYCSRGPNLDCLVYDHFA</sequence>
<evidence type="ECO:0000313" key="2">
    <source>
        <dbReference type="EMBL" id="EOY33300.1"/>
    </source>
</evidence>
<proteinExistence type="predicted"/>
<protein>
    <recommendedName>
        <fullName evidence="4">Secreted protein</fullName>
    </recommendedName>
</protein>
<dbReference type="Proteomes" id="UP000026915">
    <property type="component" value="Chromosome 9"/>
</dbReference>
<name>A0A061GTY8_THECC</name>
<evidence type="ECO:0000313" key="3">
    <source>
        <dbReference type="Proteomes" id="UP000026915"/>
    </source>
</evidence>
<keyword evidence="3" id="KW-1185">Reference proteome</keyword>
<dbReference type="InParanoid" id="A0A061GTY8"/>
<keyword evidence="1" id="KW-0732">Signal</keyword>
<dbReference type="AlphaFoldDB" id="A0A061GTY8"/>
<dbReference type="EMBL" id="CM001887">
    <property type="protein sequence ID" value="EOY33300.1"/>
    <property type="molecule type" value="Genomic_DNA"/>
</dbReference>
<evidence type="ECO:0008006" key="4">
    <source>
        <dbReference type="Google" id="ProtNLM"/>
    </source>
</evidence>
<feature type="signal peptide" evidence="1">
    <location>
        <begin position="1"/>
        <end position="22"/>
    </location>
</feature>
<accession>A0A061GTY8</accession>
<feature type="chain" id="PRO_5001599398" description="Secreted protein" evidence="1">
    <location>
        <begin position="23"/>
        <end position="67"/>
    </location>
</feature>
<gene>
    <name evidence="2" type="ORF">TCM_041255</name>
</gene>
<evidence type="ECO:0000256" key="1">
    <source>
        <dbReference type="SAM" id="SignalP"/>
    </source>
</evidence>
<dbReference type="HOGENOM" id="CLU_2817646_0_0_1"/>
<dbReference type="Gramene" id="EOY33300">
    <property type="protein sequence ID" value="EOY33300"/>
    <property type="gene ID" value="TCM_041255"/>
</dbReference>
<reference evidence="2 3" key="1">
    <citation type="journal article" date="2013" name="Genome Biol.">
        <title>The genome sequence of the most widely cultivated cacao type and its use to identify candidate genes regulating pod color.</title>
        <authorList>
            <person name="Motamayor J.C."/>
            <person name="Mockaitis K."/>
            <person name="Schmutz J."/>
            <person name="Haiminen N."/>
            <person name="Iii D.L."/>
            <person name="Cornejo O."/>
            <person name="Findley S.D."/>
            <person name="Zheng P."/>
            <person name="Utro F."/>
            <person name="Royaert S."/>
            <person name="Saski C."/>
            <person name="Jenkins J."/>
            <person name="Podicheti R."/>
            <person name="Zhao M."/>
            <person name="Scheffler B.E."/>
            <person name="Stack J.C."/>
            <person name="Feltus F.A."/>
            <person name="Mustiga G.M."/>
            <person name="Amores F."/>
            <person name="Phillips W."/>
            <person name="Marelli J.P."/>
            <person name="May G.D."/>
            <person name="Shapiro H."/>
            <person name="Ma J."/>
            <person name="Bustamante C.D."/>
            <person name="Schnell R.J."/>
            <person name="Main D."/>
            <person name="Gilbert D."/>
            <person name="Parida L."/>
            <person name="Kuhn D.N."/>
        </authorList>
    </citation>
    <scope>NUCLEOTIDE SEQUENCE [LARGE SCALE GENOMIC DNA]</scope>
    <source>
        <strain evidence="3">cv. Matina 1-6</strain>
    </source>
</reference>